<keyword evidence="2" id="KW-0812">Transmembrane</keyword>
<evidence type="ECO:0000313" key="5">
    <source>
        <dbReference type="Proteomes" id="UP000236754"/>
    </source>
</evidence>
<dbReference type="Proteomes" id="UP000236754">
    <property type="component" value="Unassembled WGS sequence"/>
</dbReference>
<feature type="region of interest" description="Disordered" evidence="1">
    <location>
        <begin position="330"/>
        <end position="354"/>
    </location>
</feature>
<dbReference type="Pfam" id="PF01471">
    <property type="entry name" value="PG_binding_1"/>
    <property type="match status" value="1"/>
</dbReference>
<dbReference type="Gene3D" id="1.10.101.10">
    <property type="entry name" value="PGBD-like superfamily/PGBD"/>
    <property type="match status" value="1"/>
</dbReference>
<protein>
    <submittedName>
        <fullName evidence="4">Putative peptidoglycan binding domain-containing protein</fullName>
    </submittedName>
</protein>
<dbReference type="SUPFAM" id="SSF47090">
    <property type="entry name" value="PGBD-like"/>
    <property type="match status" value="1"/>
</dbReference>
<keyword evidence="2" id="KW-0472">Membrane</keyword>
<feature type="compositionally biased region" description="Polar residues" evidence="1">
    <location>
        <begin position="341"/>
        <end position="354"/>
    </location>
</feature>
<name>A0A1H5SIH5_9ACTN</name>
<feature type="compositionally biased region" description="Basic and acidic residues" evidence="1">
    <location>
        <begin position="123"/>
        <end position="137"/>
    </location>
</feature>
<keyword evidence="2" id="KW-1133">Transmembrane helix</keyword>
<feature type="region of interest" description="Disordered" evidence="1">
    <location>
        <begin position="1"/>
        <end position="48"/>
    </location>
</feature>
<evidence type="ECO:0000256" key="1">
    <source>
        <dbReference type="SAM" id="MobiDB-lite"/>
    </source>
</evidence>
<dbReference type="RefSeq" id="WP_103883577.1">
    <property type="nucleotide sequence ID" value="NZ_FNVU01000001.1"/>
</dbReference>
<gene>
    <name evidence="4" type="ORF">SAMN05216223_101139</name>
</gene>
<feature type="compositionally biased region" description="Low complexity" evidence="1">
    <location>
        <begin position="197"/>
        <end position="276"/>
    </location>
</feature>
<dbReference type="EMBL" id="FNVU01000001">
    <property type="protein sequence ID" value="SEF50240.1"/>
    <property type="molecule type" value="Genomic_DNA"/>
</dbReference>
<sequence length="354" mass="35699">MIERGSTAEGITPGNPPVPESAPGGGPDASPDAGAEDVGGIRAAERAAERAAAVAAVEGFHPLRLRPYVAEPGDEVGASTVRRLIDTTEPDTAPGEEGPATTDLGLFPATYAAMEYATTPRDGGPDADHGDAQDAAHGRHRRRRRGLVVAAAAVAASALAAGAVAVSGQIGEEQHGTDRALPDRSTSMPDVVLPSDAAQATASTAAPMTQRATPPAADPSASPSTTPATSAPGSSTPSAPSTSASPPASAATSPLTSSSPSGTVTTTPGDGTSTTPQVLELGDSGPAVADLQRRLTEVWAYKGPIDGVFDQRVKKAVATFQVWYWVSDSPDGSHDGVYGPNTRSVLERQTQGDS</sequence>
<feature type="region of interest" description="Disordered" evidence="1">
    <location>
        <begin position="166"/>
        <end position="284"/>
    </location>
</feature>
<proteinExistence type="predicted"/>
<organism evidence="4 5">
    <name type="scientific">Actinacidiphila yanglinensis</name>
    <dbReference type="NCBI Taxonomy" id="310779"/>
    <lineage>
        <taxon>Bacteria</taxon>
        <taxon>Bacillati</taxon>
        <taxon>Actinomycetota</taxon>
        <taxon>Actinomycetes</taxon>
        <taxon>Kitasatosporales</taxon>
        <taxon>Streptomycetaceae</taxon>
        <taxon>Actinacidiphila</taxon>
    </lineage>
</organism>
<keyword evidence="5" id="KW-1185">Reference proteome</keyword>
<reference evidence="4 5" key="1">
    <citation type="submission" date="2016-10" db="EMBL/GenBank/DDBJ databases">
        <authorList>
            <person name="de Groot N.N."/>
        </authorList>
    </citation>
    <scope>NUCLEOTIDE SEQUENCE [LARGE SCALE GENOMIC DNA]</scope>
    <source>
        <strain evidence="4 5">CGMCC 4.2023</strain>
    </source>
</reference>
<evidence type="ECO:0000259" key="3">
    <source>
        <dbReference type="Pfam" id="PF01471"/>
    </source>
</evidence>
<dbReference type="InterPro" id="IPR036366">
    <property type="entry name" value="PGBDSf"/>
</dbReference>
<feature type="transmembrane region" description="Helical" evidence="2">
    <location>
        <begin position="147"/>
        <end position="166"/>
    </location>
</feature>
<dbReference type="OrthoDB" id="3874291at2"/>
<dbReference type="InterPro" id="IPR036365">
    <property type="entry name" value="PGBD-like_sf"/>
</dbReference>
<evidence type="ECO:0000256" key="2">
    <source>
        <dbReference type="SAM" id="Phobius"/>
    </source>
</evidence>
<feature type="region of interest" description="Disordered" evidence="1">
    <location>
        <begin position="117"/>
        <end position="143"/>
    </location>
</feature>
<dbReference type="InterPro" id="IPR002477">
    <property type="entry name" value="Peptidoglycan-bd-like"/>
</dbReference>
<feature type="domain" description="Peptidoglycan binding-like" evidence="3">
    <location>
        <begin position="284"/>
        <end position="324"/>
    </location>
</feature>
<dbReference type="AlphaFoldDB" id="A0A1H5SIH5"/>
<accession>A0A1H5SIH5</accession>
<evidence type="ECO:0000313" key="4">
    <source>
        <dbReference type="EMBL" id="SEF50240.1"/>
    </source>
</evidence>
<feature type="compositionally biased region" description="Basic and acidic residues" evidence="1">
    <location>
        <begin position="172"/>
        <end position="182"/>
    </location>
</feature>